<evidence type="ECO:0000313" key="3">
    <source>
        <dbReference type="EMBL" id="KIV84688.1"/>
    </source>
</evidence>
<dbReference type="EMBL" id="KN846951">
    <property type="protein sequence ID" value="KIV84688.1"/>
    <property type="molecule type" value="Genomic_DNA"/>
</dbReference>
<proteinExistence type="predicted"/>
<keyword evidence="1" id="KW-0175">Coiled coil</keyword>
<dbReference type="OrthoDB" id="4118773at2759"/>
<feature type="region of interest" description="Disordered" evidence="2">
    <location>
        <begin position="481"/>
        <end position="510"/>
    </location>
</feature>
<evidence type="ECO:0000313" key="4">
    <source>
        <dbReference type="Proteomes" id="UP000053599"/>
    </source>
</evidence>
<accession>A0A0D1ZD30</accession>
<sequence>MSNMLSDRKTTVNYAVDLLRAHQLRRENAFLHEEVQACRKEIVAMHEELRDMRSTVQDCHAVSTQACSLSERYKVRAEEHARELDLLKEAYQSTKVEIEALKTADNRSNNDAQAQLALLKKEVRCARLDCQSIEKAYNKQYGDLEASVAALQVLVDEKADMALIELLRKRVDELPLLTANSGHAAQSASRVPDSFQRANGVQILDSQPANRREGTPQSQSPDLPRVAVPKTANATILSDLDLDANAETISYAGHQYHVGDLDSLRFLPLPEPQVQASELAKINTLKQKRFQDWAEYYSVGQNLMTTLPDTFEETVVRRFVEGIYLEAHRRQCQEWLDSRGWTWDSLTSFNDMLTQTPRHMEPSSDSNRGIMSLYAEKMGQIVKEREETEKKAKKRAPKRHLNAATEPLRRSQRLVEKETQIAHTAHVSLSNEPQPRKRATKRKRNEQELKVQQPVCNTAGDNAEMSNVAAHAQGAMDLQRAQAQAQTHAQERPRKTKPLGAVADEEGGHEPQLVMPTSIVSILTKHPLQNTSSRPKKHGSDGIRRLDHPLPQLVPRKRPVRETAEGSSDDAGYLYKRIRAEASTSEEQTRVERRRERRLPLPPPPEIPILPTSSDE</sequence>
<feature type="compositionally biased region" description="Basic and acidic residues" evidence="2">
    <location>
        <begin position="538"/>
        <end position="548"/>
    </location>
</feature>
<protein>
    <submittedName>
        <fullName evidence="3">Uncharacterized protein</fullName>
    </submittedName>
</protein>
<feature type="region of interest" description="Disordered" evidence="2">
    <location>
        <begin position="526"/>
        <end position="616"/>
    </location>
</feature>
<evidence type="ECO:0000256" key="2">
    <source>
        <dbReference type="SAM" id="MobiDB-lite"/>
    </source>
</evidence>
<name>A0A0D1ZD30_9EURO</name>
<dbReference type="Proteomes" id="UP000053599">
    <property type="component" value="Unassembled WGS sequence"/>
</dbReference>
<feature type="region of interest" description="Disordered" evidence="2">
    <location>
        <begin position="421"/>
        <end position="450"/>
    </location>
</feature>
<dbReference type="HOGENOM" id="CLU_032830_0_0_1"/>
<evidence type="ECO:0000256" key="1">
    <source>
        <dbReference type="SAM" id="Coils"/>
    </source>
</evidence>
<feature type="coiled-coil region" evidence="1">
    <location>
        <begin position="70"/>
        <end position="129"/>
    </location>
</feature>
<feature type="region of interest" description="Disordered" evidence="2">
    <location>
        <begin position="204"/>
        <end position="224"/>
    </location>
</feature>
<organism evidence="3 4">
    <name type="scientific">Exophiala sideris</name>
    <dbReference type="NCBI Taxonomy" id="1016849"/>
    <lineage>
        <taxon>Eukaryota</taxon>
        <taxon>Fungi</taxon>
        <taxon>Dikarya</taxon>
        <taxon>Ascomycota</taxon>
        <taxon>Pezizomycotina</taxon>
        <taxon>Eurotiomycetes</taxon>
        <taxon>Chaetothyriomycetidae</taxon>
        <taxon>Chaetothyriales</taxon>
        <taxon>Herpotrichiellaceae</taxon>
        <taxon>Exophiala</taxon>
    </lineage>
</organism>
<reference evidence="3 4" key="1">
    <citation type="submission" date="2015-01" db="EMBL/GenBank/DDBJ databases">
        <title>The Genome Sequence of Exophiala sideris CBS121828.</title>
        <authorList>
            <consortium name="The Broad Institute Genomics Platform"/>
            <person name="Cuomo C."/>
            <person name="de Hoog S."/>
            <person name="Gorbushina A."/>
            <person name="Stielow B."/>
            <person name="Teixiera M."/>
            <person name="Abouelleil A."/>
            <person name="Chapman S.B."/>
            <person name="Priest M."/>
            <person name="Young S.K."/>
            <person name="Wortman J."/>
            <person name="Nusbaum C."/>
            <person name="Birren B."/>
        </authorList>
    </citation>
    <scope>NUCLEOTIDE SEQUENCE [LARGE SCALE GENOMIC DNA]</scope>
    <source>
        <strain evidence="3 4">CBS 121828</strain>
    </source>
</reference>
<feature type="compositionally biased region" description="Polar residues" evidence="2">
    <location>
        <begin position="204"/>
        <end position="221"/>
    </location>
</feature>
<dbReference type="AlphaFoldDB" id="A0A0D1ZD30"/>
<gene>
    <name evidence="3" type="ORF">PV11_00456</name>
</gene>